<dbReference type="InterPro" id="IPR025338">
    <property type="entry name" value="DUF4244"/>
</dbReference>
<proteinExistence type="predicted"/>
<dbReference type="Proteomes" id="UP001197247">
    <property type="component" value="Unassembled WGS sequence"/>
</dbReference>
<gene>
    <name evidence="2" type="ORF">KIH74_00420</name>
</gene>
<organism evidence="2 3">
    <name type="scientific">Kineosporia corallincola</name>
    <dbReference type="NCBI Taxonomy" id="2835133"/>
    <lineage>
        <taxon>Bacteria</taxon>
        <taxon>Bacillati</taxon>
        <taxon>Actinomycetota</taxon>
        <taxon>Actinomycetes</taxon>
        <taxon>Kineosporiales</taxon>
        <taxon>Kineosporiaceae</taxon>
        <taxon>Kineosporia</taxon>
    </lineage>
</organism>
<name>A0ABS5T956_9ACTN</name>
<keyword evidence="1" id="KW-1133">Transmembrane helix</keyword>
<dbReference type="RefSeq" id="WP_214153248.1">
    <property type="nucleotide sequence ID" value="NZ_JAHBAY010000001.1"/>
</dbReference>
<protein>
    <submittedName>
        <fullName evidence="2">DUF4244 domain-containing protein</fullName>
    </submittedName>
</protein>
<evidence type="ECO:0000256" key="1">
    <source>
        <dbReference type="SAM" id="Phobius"/>
    </source>
</evidence>
<evidence type="ECO:0000313" key="2">
    <source>
        <dbReference type="EMBL" id="MBT0767363.1"/>
    </source>
</evidence>
<sequence length="69" mass="7213">MRWTRSAAVSLRRVTSAPRGMGEIGASTAEYAMTMLAACTFAGVLMAIVRGSAVKGLLLTIIQKALNLG</sequence>
<keyword evidence="3" id="KW-1185">Reference proteome</keyword>
<accession>A0ABS5T956</accession>
<evidence type="ECO:0000313" key="3">
    <source>
        <dbReference type="Proteomes" id="UP001197247"/>
    </source>
</evidence>
<feature type="transmembrane region" description="Helical" evidence="1">
    <location>
        <begin position="31"/>
        <end position="49"/>
    </location>
</feature>
<dbReference type="Pfam" id="PF14029">
    <property type="entry name" value="DUF4244"/>
    <property type="match status" value="1"/>
</dbReference>
<reference evidence="2 3" key="1">
    <citation type="submission" date="2021-05" db="EMBL/GenBank/DDBJ databases">
        <title>Kineosporia and Streptomyces sp. nov. two new marine actinobacteria isolated from Coral.</title>
        <authorList>
            <person name="Buangrab K."/>
            <person name="Sutthacheep M."/>
            <person name="Yeemin T."/>
            <person name="Harunari E."/>
            <person name="Igarashi Y."/>
            <person name="Kanchanasin P."/>
            <person name="Tanasupawat S."/>
            <person name="Phongsopitanun W."/>
        </authorList>
    </citation>
    <scope>NUCLEOTIDE SEQUENCE [LARGE SCALE GENOMIC DNA]</scope>
    <source>
        <strain evidence="2 3">J2-2</strain>
    </source>
</reference>
<keyword evidence="1" id="KW-0812">Transmembrane</keyword>
<dbReference type="EMBL" id="JAHBAY010000001">
    <property type="protein sequence ID" value="MBT0767363.1"/>
    <property type="molecule type" value="Genomic_DNA"/>
</dbReference>
<comment type="caution">
    <text evidence="2">The sequence shown here is derived from an EMBL/GenBank/DDBJ whole genome shotgun (WGS) entry which is preliminary data.</text>
</comment>
<keyword evidence="1" id="KW-0472">Membrane</keyword>